<reference evidence="2 3" key="1">
    <citation type="journal article" date="2013" name="Curr. Biol.">
        <title>The Genome of the Foraminiferan Reticulomyxa filosa.</title>
        <authorList>
            <person name="Glockner G."/>
            <person name="Hulsmann N."/>
            <person name="Schleicher M."/>
            <person name="Noegel A.A."/>
            <person name="Eichinger L."/>
            <person name="Gallinger C."/>
            <person name="Pawlowski J."/>
            <person name="Sierra R."/>
            <person name="Euteneuer U."/>
            <person name="Pillet L."/>
            <person name="Moustafa A."/>
            <person name="Platzer M."/>
            <person name="Groth M."/>
            <person name="Szafranski K."/>
            <person name="Schliwa M."/>
        </authorList>
    </citation>
    <scope>NUCLEOTIDE SEQUENCE [LARGE SCALE GENOMIC DNA]</scope>
</reference>
<keyword evidence="1" id="KW-0812">Transmembrane</keyword>
<sequence>MHQLSLELIGEIKPQYAAVCAAQTHRGVNDKEVEILRQTINNKNNKKRKSHLLHAFIMVDLGAFANFFEIMLTLSLSIPNLIEMKKDNKIASPSLKKSMLMSMVVIVRILLSNGHIYKDKPFSDKLVERLCSVSRLTLQFWFSNHRECKLPSVSADICVLFARHLLLNRNWSQEDRISLLQSVPYLHGREWSEILDVTFQKMMNEPTNEDVHFVSKIMSNVHFPLCYHTNQNQSAATRTTHIYKYMHVNVMCLFACLLVLISKKHENSEQKPLESLRARFCAVFGDVNWLFTLNCQIDVYFISCGVDLLLDLLDMRSPLRFSATHAAQVQPIAFNGIYIPKNRVGQNLTILYYTN</sequence>
<accession>X6NE26</accession>
<keyword evidence="1" id="KW-0472">Membrane</keyword>
<dbReference type="AlphaFoldDB" id="X6NE26"/>
<feature type="transmembrane region" description="Helical" evidence="1">
    <location>
        <begin position="52"/>
        <end position="78"/>
    </location>
</feature>
<protein>
    <submittedName>
        <fullName evidence="2">Uncharacterized protein</fullName>
    </submittedName>
</protein>
<proteinExistence type="predicted"/>
<organism evidence="2 3">
    <name type="scientific">Reticulomyxa filosa</name>
    <dbReference type="NCBI Taxonomy" id="46433"/>
    <lineage>
        <taxon>Eukaryota</taxon>
        <taxon>Sar</taxon>
        <taxon>Rhizaria</taxon>
        <taxon>Retaria</taxon>
        <taxon>Foraminifera</taxon>
        <taxon>Monothalamids</taxon>
        <taxon>Reticulomyxidae</taxon>
        <taxon>Reticulomyxa</taxon>
    </lineage>
</organism>
<evidence type="ECO:0000313" key="3">
    <source>
        <dbReference type="Proteomes" id="UP000023152"/>
    </source>
</evidence>
<dbReference type="EMBL" id="ASPP01009414">
    <property type="protein sequence ID" value="ETO24143.1"/>
    <property type="molecule type" value="Genomic_DNA"/>
</dbReference>
<comment type="caution">
    <text evidence="2">The sequence shown here is derived from an EMBL/GenBank/DDBJ whole genome shotgun (WGS) entry which is preliminary data.</text>
</comment>
<keyword evidence="3" id="KW-1185">Reference proteome</keyword>
<evidence type="ECO:0000256" key="1">
    <source>
        <dbReference type="SAM" id="Phobius"/>
    </source>
</evidence>
<evidence type="ECO:0000313" key="2">
    <source>
        <dbReference type="EMBL" id="ETO24143.1"/>
    </source>
</evidence>
<keyword evidence="1" id="KW-1133">Transmembrane helix</keyword>
<name>X6NE26_RETFI</name>
<gene>
    <name evidence="2" type="ORF">RFI_13017</name>
</gene>
<dbReference type="Proteomes" id="UP000023152">
    <property type="component" value="Unassembled WGS sequence"/>
</dbReference>